<dbReference type="InterPro" id="IPR027417">
    <property type="entry name" value="P-loop_NTPase"/>
</dbReference>
<dbReference type="Pfam" id="PF00931">
    <property type="entry name" value="NB-ARC"/>
    <property type="match status" value="1"/>
</dbReference>
<evidence type="ECO:0000256" key="1">
    <source>
        <dbReference type="ARBA" id="ARBA00005820"/>
    </source>
</evidence>
<reference evidence="7 8" key="1">
    <citation type="submission" date="2021-01" db="EMBL/GenBank/DDBJ databases">
        <title>Actinoplanes sp. nov. LDG1-01 isolated from lichen.</title>
        <authorList>
            <person name="Saeng-In P."/>
            <person name="Phongsopitanun W."/>
            <person name="Kanchanasin P."/>
            <person name="Yuki M."/>
            <person name="Kudo T."/>
            <person name="Ohkuma M."/>
            <person name="Tanasupawat S."/>
        </authorList>
    </citation>
    <scope>NUCLEOTIDE SEQUENCE [LARGE SCALE GENOMIC DNA]</scope>
    <source>
        <strain evidence="7 8">LDG1-01</strain>
    </source>
</reference>
<protein>
    <recommendedName>
        <fullName evidence="6">OmpR/PhoB-type domain-containing protein</fullName>
    </recommendedName>
</protein>
<keyword evidence="2" id="KW-0805">Transcription regulation</keyword>
<dbReference type="PANTHER" id="PTHR35807:SF1">
    <property type="entry name" value="TRANSCRIPTIONAL REGULATOR REDD"/>
    <property type="match status" value="1"/>
</dbReference>
<dbReference type="PRINTS" id="PR00364">
    <property type="entry name" value="DISEASERSIST"/>
</dbReference>
<dbReference type="Gene3D" id="1.10.10.10">
    <property type="entry name" value="Winged helix-like DNA-binding domain superfamily/Winged helix DNA-binding domain"/>
    <property type="match status" value="1"/>
</dbReference>
<dbReference type="RefSeq" id="WP_202992443.1">
    <property type="nucleotide sequence ID" value="NZ_JAENHO010000004.1"/>
</dbReference>
<accession>A0ABS1VN88</accession>
<evidence type="ECO:0000256" key="5">
    <source>
        <dbReference type="PROSITE-ProRule" id="PRU01091"/>
    </source>
</evidence>
<gene>
    <name evidence="7" type="ORF">JKJ07_16660</name>
</gene>
<feature type="domain" description="OmpR/PhoB-type" evidence="6">
    <location>
        <begin position="1"/>
        <end position="101"/>
    </location>
</feature>
<comment type="similarity">
    <text evidence="1">Belongs to the AfsR/DnrI/RedD regulatory family.</text>
</comment>
<name>A0ABS1VN88_9ACTN</name>
<dbReference type="Gene3D" id="3.40.50.300">
    <property type="entry name" value="P-loop containing nucleotide triphosphate hydrolases"/>
    <property type="match status" value="1"/>
</dbReference>
<evidence type="ECO:0000256" key="2">
    <source>
        <dbReference type="ARBA" id="ARBA00023015"/>
    </source>
</evidence>
<dbReference type="Pfam" id="PF03704">
    <property type="entry name" value="BTAD"/>
    <property type="match status" value="1"/>
</dbReference>
<evidence type="ECO:0000256" key="4">
    <source>
        <dbReference type="ARBA" id="ARBA00023163"/>
    </source>
</evidence>
<evidence type="ECO:0000313" key="7">
    <source>
        <dbReference type="EMBL" id="MBL7255936.1"/>
    </source>
</evidence>
<dbReference type="InterPro" id="IPR011990">
    <property type="entry name" value="TPR-like_helical_dom_sf"/>
</dbReference>
<sequence>MSTVVRIRVFGGLRLWRAGEEVDVGPLRRRIVLAALLAGRGAVVTTGELVDALWGDDPSPSAVNQVQRLIGQVRRLFEPELRNRETGSWVVPVGDGYRLRVEGRALDLAAFFELAAAGRAAAARDDHREAAQKYEQALEVARQPPFAGLPPALLELPAFVAIDAARAETAVEAADIALAHPRARRLLTLVAGYAAAAPLHEPLQARLIRLLTAAGRRAEALVLFEQVRQRLAGDLGTDPTVELRAAHLDALTDPQTEPEAIRPAQLPLPVAGFTPRDDLVAALEPGRGAAVVTLSGMAGAGKTTLAVHWAHRLTAEYPDGQLYLNLRGFDPDGRLVGPSEALNTLLESVGIAAAAGSTLETRAARWRSALAGRRMILVLDNARDSAQVRPLLPGSTACLVVVTSRNRLTGLVAREAAHPVQVGRLDRAAGWDLLARRLGRPRLNADPAATDELVQWCAGLPLALSLAAARTAVRQELSLADVVAEMRAAGRRLDALGTGEPHDDVRSAFSWSYAALTPAAARLFRLLAVHPATEIAAGAVASIAGAGAGEALAELHTANIVTQLGVDRYILHDLMHAYAAELLDAGEREQAEHRLVDHYVHTSRNAYLTFGLPPPTDPGPPPAGVHPVSPPGDNAALAWYKAERPALVGAVELALDRGWARAAALIVLHVRPLRSSSAEPRSDSREQTVRVWQAVEQLGDPVLRIGLGREVATLVRATEPERAVDLLTRALDLAVREGLVFWQAQAHRSLGGWPSILDRAGRLEHLRRAVALARDAHDVSALVYALEASAVEHLAGNDAAKAVAALSEGLELARAAAMNDFVVSLAGRQAEALLQLGDAAAAIRAADWALANAAAGDIHTAYAASRFVAIAYARLGDAIRAREAARVFRELCERHADSYNGIFGADLVAHERQEVEDAVAAMGSAPALQ</sequence>
<dbReference type="InterPro" id="IPR001867">
    <property type="entry name" value="OmpR/PhoB-type_DNA-bd"/>
</dbReference>
<dbReference type="Gene3D" id="1.25.40.10">
    <property type="entry name" value="Tetratricopeptide repeat domain"/>
    <property type="match status" value="1"/>
</dbReference>
<dbReference type="Proteomes" id="UP000598996">
    <property type="component" value="Unassembled WGS sequence"/>
</dbReference>
<dbReference type="InterPro" id="IPR036388">
    <property type="entry name" value="WH-like_DNA-bd_sf"/>
</dbReference>
<dbReference type="InterPro" id="IPR005158">
    <property type="entry name" value="BTAD"/>
</dbReference>
<keyword evidence="3 5" id="KW-0238">DNA-binding</keyword>
<evidence type="ECO:0000313" key="8">
    <source>
        <dbReference type="Proteomes" id="UP000598996"/>
    </source>
</evidence>
<dbReference type="InterPro" id="IPR051677">
    <property type="entry name" value="AfsR-DnrI-RedD_regulator"/>
</dbReference>
<comment type="caution">
    <text evidence="7">The sequence shown here is derived from an EMBL/GenBank/DDBJ whole genome shotgun (WGS) entry which is preliminary data.</text>
</comment>
<dbReference type="SMART" id="SM01043">
    <property type="entry name" value="BTAD"/>
    <property type="match status" value="1"/>
</dbReference>
<dbReference type="InterPro" id="IPR016032">
    <property type="entry name" value="Sig_transdc_resp-reg_C-effctor"/>
</dbReference>
<dbReference type="SUPFAM" id="SSF52540">
    <property type="entry name" value="P-loop containing nucleoside triphosphate hydrolases"/>
    <property type="match status" value="1"/>
</dbReference>
<dbReference type="SMART" id="SM00862">
    <property type="entry name" value="Trans_reg_C"/>
    <property type="match status" value="1"/>
</dbReference>
<organism evidence="7 8">
    <name type="scientific">Paractinoplanes lichenicola</name>
    <dbReference type="NCBI Taxonomy" id="2802976"/>
    <lineage>
        <taxon>Bacteria</taxon>
        <taxon>Bacillati</taxon>
        <taxon>Actinomycetota</taxon>
        <taxon>Actinomycetes</taxon>
        <taxon>Micromonosporales</taxon>
        <taxon>Micromonosporaceae</taxon>
        <taxon>Paractinoplanes</taxon>
    </lineage>
</organism>
<dbReference type="SUPFAM" id="SSF46894">
    <property type="entry name" value="C-terminal effector domain of the bipartite response regulators"/>
    <property type="match status" value="1"/>
</dbReference>
<proteinExistence type="inferred from homology"/>
<evidence type="ECO:0000259" key="6">
    <source>
        <dbReference type="PROSITE" id="PS51755"/>
    </source>
</evidence>
<dbReference type="SUPFAM" id="SSF48452">
    <property type="entry name" value="TPR-like"/>
    <property type="match status" value="2"/>
</dbReference>
<feature type="DNA-binding region" description="OmpR/PhoB-type" evidence="5">
    <location>
        <begin position="1"/>
        <end position="101"/>
    </location>
</feature>
<keyword evidence="8" id="KW-1185">Reference proteome</keyword>
<dbReference type="PROSITE" id="PS51755">
    <property type="entry name" value="OMPR_PHOB"/>
    <property type="match status" value="1"/>
</dbReference>
<dbReference type="InterPro" id="IPR002182">
    <property type="entry name" value="NB-ARC"/>
</dbReference>
<keyword evidence="4" id="KW-0804">Transcription</keyword>
<dbReference type="PANTHER" id="PTHR35807">
    <property type="entry name" value="TRANSCRIPTIONAL REGULATOR REDD-RELATED"/>
    <property type="match status" value="1"/>
</dbReference>
<evidence type="ECO:0000256" key="3">
    <source>
        <dbReference type="ARBA" id="ARBA00023125"/>
    </source>
</evidence>
<dbReference type="EMBL" id="JAENHO010000004">
    <property type="protein sequence ID" value="MBL7255936.1"/>
    <property type="molecule type" value="Genomic_DNA"/>
</dbReference>